<keyword evidence="1" id="KW-1133">Transmembrane helix</keyword>
<gene>
    <name evidence="2" type="ORF">Aco03nite_002020</name>
</gene>
<name>A0ABQ3X083_9ACTN</name>
<keyword evidence="1" id="KW-0472">Membrane</keyword>
<keyword evidence="3" id="KW-1185">Reference proteome</keyword>
<reference evidence="2 3" key="1">
    <citation type="submission" date="2021-01" db="EMBL/GenBank/DDBJ databases">
        <title>Whole genome shotgun sequence of Actinoplanes couchii NBRC 106145.</title>
        <authorList>
            <person name="Komaki H."/>
            <person name="Tamura T."/>
        </authorList>
    </citation>
    <scope>NUCLEOTIDE SEQUENCE [LARGE SCALE GENOMIC DNA]</scope>
    <source>
        <strain evidence="2 3">NBRC 106145</strain>
    </source>
</reference>
<feature type="transmembrane region" description="Helical" evidence="1">
    <location>
        <begin position="12"/>
        <end position="30"/>
    </location>
</feature>
<proteinExistence type="predicted"/>
<accession>A0ABQ3X083</accession>
<evidence type="ECO:0000313" key="2">
    <source>
        <dbReference type="EMBL" id="GID51798.1"/>
    </source>
</evidence>
<keyword evidence="1" id="KW-0812">Transmembrane</keyword>
<dbReference type="EMBL" id="BOMG01000004">
    <property type="protein sequence ID" value="GID51798.1"/>
    <property type="molecule type" value="Genomic_DNA"/>
</dbReference>
<evidence type="ECO:0000313" key="3">
    <source>
        <dbReference type="Proteomes" id="UP000612282"/>
    </source>
</evidence>
<evidence type="ECO:0000256" key="1">
    <source>
        <dbReference type="SAM" id="Phobius"/>
    </source>
</evidence>
<dbReference type="RefSeq" id="WP_203792617.1">
    <property type="nucleotide sequence ID" value="NZ_BAAAQE010000090.1"/>
</dbReference>
<comment type="caution">
    <text evidence="2">The sequence shown here is derived from an EMBL/GenBank/DDBJ whole genome shotgun (WGS) entry which is preliminary data.</text>
</comment>
<organism evidence="2 3">
    <name type="scientific">Actinoplanes couchii</name>
    <dbReference type="NCBI Taxonomy" id="403638"/>
    <lineage>
        <taxon>Bacteria</taxon>
        <taxon>Bacillati</taxon>
        <taxon>Actinomycetota</taxon>
        <taxon>Actinomycetes</taxon>
        <taxon>Micromonosporales</taxon>
        <taxon>Micromonosporaceae</taxon>
        <taxon>Actinoplanes</taxon>
    </lineage>
</organism>
<dbReference type="Proteomes" id="UP000612282">
    <property type="component" value="Unassembled WGS sequence"/>
</dbReference>
<protein>
    <submittedName>
        <fullName evidence="2">Uncharacterized protein</fullName>
    </submittedName>
</protein>
<sequence length="56" mass="6252">MPDSGMPVTHVVGRIIVLLVLAGLLGWLIWTGLPARFGEWVLIETLGLIRRIWSLD</sequence>